<accession>A0ACA9NSI1</accession>
<comment type="caution">
    <text evidence="1">The sequence shown here is derived from an EMBL/GenBank/DDBJ whole genome shotgun (WGS) entry which is preliminary data.</text>
</comment>
<feature type="non-terminal residue" evidence="1">
    <location>
        <position position="1"/>
    </location>
</feature>
<sequence length="901" mass="101011">CSPDADPIGVSVDASNTGAGGVIWQGKSADKARIIAFWSGRFNSAEQNYPVHERELLGIVSTLKKYAHLLYGTKFTVYTDHKPLEHFLKQKSLSARQRRWLDQLSYFDFDISYIQGTANIIADALSRIYSDEPKGVVRAASEFVTDPDDPLKETAISDFLRQRTAKSRPLYTGDTVQTELEVFAVTRGQKATADKAVAEGRMEGTSAKRQYAKSASIPKPLKRPNSDIEEEEIDELPVESEEELILDGESNRDDDQGMVIVQRPKEPNEPTNPIPERVQQLENPSNIRDKSPLPLPDLNVTPSLIDVVSEGEPDARLPDCLKGQYENDPVFGPIVKEPSAYKHYVFENGLLYLKDDGRLLLCIPNFKIGKRNVREIIINHAHSILAHLGSKKTIRYLRDNVWWREMQKDVKDFCASCTTCAHTKSSTQHPYGLLRTLEVPTRPWQAIGIDFVGPLPSSSNRHGSFDMICVVIDHLSSMVHLLPARQTFKAKEVAEMIYEGVYKLHGLPERIVSDRDSYFTSTFWDELHKLIGVELRLSTAFHPQTDGATERANRTITTMLRQAVSPNQKDWVSRLPAIEFALNSARSETTGYAPFFINSGQMPRTLIRGGTTEYPGVRRHAETIREAIMSAHDSILTARIKQTRSANKERCPAPFVEGDLVYLSTKNLSIPKGRARKLVPKFIGPYRILKVIEPGATFKLDLPEELKRRGIHPSFHASLLRIHIPNDDRKFPGRSLPHIAGFGPPSHWPVDRIVSHYGSGKDALFEVLWKSGDRSWEPYHSVKDLAAFDVYCEALGITAIGSLKKGTGSPPDDPQIRLGAITVSKKGVKRGHSIPHTYLRQTSSKPLPLMFAEREEVDWSDSPIEPTVPIINASSNPNEPISVRSVPIDQGFLHRRRISDG</sequence>
<proteinExistence type="predicted"/>
<name>A0ACA9NSI1_9GLOM</name>
<evidence type="ECO:0000313" key="1">
    <source>
        <dbReference type="EMBL" id="CAG8664637.1"/>
    </source>
</evidence>
<organism evidence="1 2">
    <name type="scientific">Acaulospora colombiana</name>
    <dbReference type="NCBI Taxonomy" id="27376"/>
    <lineage>
        <taxon>Eukaryota</taxon>
        <taxon>Fungi</taxon>
        <taxon>Fungi incertae sedis</taxon>
        <taxon>Mucoromycota</taxon>
        <taxon>Glomeromycotina</taxon>
        <taxon>Glomeromycetes</taxon>
        <taxon>Diversisporales</taxon>
        <taxon>Acaulosporaceae</taxon>
        <taxon>Acaulospora</taxon>
    </lineage>
</organism>
<gene>
    <name evidence="1" type="ORF">ACOLOM_LOCUS8711</name>
</gene>
<dbReference type="EMBL" id="CAJVPT010023319">
    <property type="protein sequence ID" value="CAG8664637.1"/>
    <property type="molecule type" value="Genomic_DNA"/>
</dbReference>
<protein>
    <submittedName>
        <fullName evidence="1">16963_t:CDS:1</fullName>
    </submittedName>
</protein>
<reference evidence="1" key="1">
    <citation type="submission" date="2021-06" db="EMBL/GenBank/DDBJ databases">
        <authorList>
            <person name="Kallberg Y."/>
            <person name="Tangrot J."/>
            <person name="Rosling A."/>
        </authorList>
    </citation>
    <scope>NUCLEOTIDE SEQUENCE</scope>
    <source>
        <strain evidence="1">CL356</strain>
    </source>
</reference>
<dbReference type="Proteomes" id="UP000789525">
    <property type="component" value="Unassembled WGS sequence"/>
</dbReference>
<evidence type="ECO:0000313" key="2">
    <source>
        <dbReference type="Proteomes" id="UP000789525"/>
    </source>
</evidence>
<keyword evidence="2" id="KW-1185">Reference proteome</keyword>